<feature type="domain" description="Transketolase-like pyrimidine-binding" evidence="11">
    <location>
        <begin position="317"/>
        <end position="481"/>
    </location>
</feature>
<comment type="cofactor">
    <cofactor evidence="10">
        <name>Mg(2+)</name>
        <dbReference type="ChEBI" id="CHEBI:18420"/>
    </cofactor>
    <text evidence="10">Binds 1 Mg(2+) ion per subunit.</text>
</comment>
<feature type="binding site" evidence="10">
    <location>
        <position position="368"/>
    </location>
    <ligand>
        <name>thiamine diphosphate</name>
        <dbReference type="ChEBI" id="CHEBI:58937"/>
    </ligand>
</feature>
<evidence type="ECO:0000256" key="5">
    <source>
        <dbReference type="ARBA" id="ARBA00022723"/>
    </source>
</evidence>
<dbReference type="PROSITE" id="PS00801">
    <property type="entry name" value="TRANSKETOLASE_1"/>
    <property type="match status" value="1"/>
</dbReference>
<evidence type="ECO:0000256" key="4">
    <source>
        <dbReference type="ARBA" id="ARBA00022679"/>
    </source>
</evidence>
<feature type="binding site" evidence="10">
    <location>
        <begin position="149"/>
        <end position="150"/>
    </location>
    <ligand>
        <name>thiamine diphosphate</name>
        <dbReference type="ChEBI" id="CHEBI:58937"/>
    </ligand>
</feature>
<dbReference type="HAMAP" id="MF_00315">
    <property type="entry name" value="DXP_synth"/>
    <property type="match status" value="1"/>
</dbReference>
<evidence type="ECO:0000256" key="8">
    <source>
        <dbReference type="ARBA" id="ARBA00023052"/>
    </source>
</evidence>
<dbReference type="CDD" id="cd02007">
    <property type="entry name" value="TPP_DXS"/>
    <property type="match status" value="1"/>
</dbReference>
<dbReference type="Gene3D" id="3.40.50.920">
    <property type="match status" value="1"/>
</dbReference>
<dbReference type="Pfam" id="PF13292">
    <property type="entry name" value="DXP_synthase_N"/>
    <property type="match status" value="1"/>
</dbReference>
<feature type="binding site" evidence="10">
    <location>
        <begin position="117"/>
        <end position="119"/>
    </location>
    <ligand>
        <name>thiamine diphosphate</name>
        <dbReference type="ChEBI" id="CHEBI:58937"/>
    </ligand>
</feature>
<dbReference type="InterPro" id="IPR033248">
    <property type="entry name" value="Transketolase_C"/>
</dbReference>
<dbReference type="GO" id="GO:0009228">
    <property type="term" value="P:thiamine biosynthetic process"/>
    <property type="evidence" value="ECO:0007669"/>
    <property type="project" value="UniProtKB-UniRule"/>
</dbReference>
<feature type="binding site" evidence="10">
    <location>
        <position position="76"/>
    </location>
    <ligand>
        <name>thiamine diphosphate</name>
        <dbReference type="ChEBI" id="CHEBI:58937"/>
    </ligand>
</feature>
<dbReference type="CDD" id="cd07033">
    <property type="entry name" value="TPP_PYR_DXS_TK_like"/>
    <property type="match status" value="1"/>
</dbReference>
<dbReference type="NCBIfam" id="NF003933">
    <property type="entry name" value="PRK05444.2-2"/>
    <property type="match status" value="1"/>
</dbReference>
<dbReference type="AlphaFoldDB" id="A0A412B0K5"/>
<comment type="similarity">
    <text evidence="2 10">Belongs to the transketolase family. DXPS subfamily.</text>
</comment>
<comment type="caution">
    <text evidence="12">The sequence shown here is derived from an EMBL/GenBank/DDBJ whole genome shotgun (WGS) entry which is preliminary data.</text>
</comment>
<dbReference type="GO" id="GO:0016114">
    <property type="term" value="P:terpenoid biosynthetic process"/>
    <property type="evidence" value="ECO:0007669"/>
    <property type="project" value="UniProtKB-UniRule"/>
</dbReference>
<evidence type="ECO:0000256" key="10">
    <source>
        <dbReference type="HAMAP-Rule" id="MF_00315"/>
    </source>
</evidence>
<dbReference type="PANTHER" id="PTHR43322:SF5">
    <property type="entry name" value="1-DEOXY-D-XYLULOSE-5-PHOSPHATE SYNTHASE, CHLOROPLASTIC"/>
    <property type="match status" value="1"/>
</dbReference>
<dbReference type="InterPro" id="IPR049557">
    <property type="entry name" value="Transketolase_CS"/>
</dbReference>
<dbReference type="EMBL" id="QRTC01000003">
    <property type="protein sequence ID" value="RGQ44175.1"/>
    <property type="molecule type" value="Genomic_DNA"/>
</dbReference>
<dbReference type="PANTHER" id="PTHR43322">
    <property type="entry name" value="1-D-DEOXYXYLULOSE 5-PHOSPHATE SYNTHASE-RELATED"/>
    <property type="match status" value="1"/>
</dbReference>
<protein>
    <recommendedName>
        <fullName evidence="10">1-deoxy-D-xylulose-5-phosphate synthase</fullName>
        <ecNumber evidence="10">2.2.1.7</ecNumber>
    </recommendedName>
    <alternativeName>
        <fullName evidence="10">1-deoxyxylulose-5-phosphate synthase</fullName>
        <shortName evidence="10">DXP synthase</shortName>
        <shortName evidence="10">DXPS</shortName>
    </alternativeName>
</protein>
<comment type="subunit">
    <text evidence="3 10">Homodimer.</text>
</comment>
<sequence length="623" mass="68730">MENPSLLEQLRLPGDIKDLSLDQLNELCDEIRNKIINTVSKNGGHLASNLGVVELTVALHYVFDLPQDQIVWDVGHQCYTHKILTGRLDQISTIRKENGLSGFPKRCESIYDSFNAGHSSTSISAAFGIASAKSITGDQSKTIAVIGDGALSGGLAYEGLNNAGRFKKNFIVILNDNNMSISRNVGSMARYLAEIRMKPGYIKIKERVEVILNHIPVVGRHIRNFLQSSKSALKNMIYKSTLFEDMGFLYYGPVDGHDMKKLISVFRLAKQSTKPILIHLKTKKGKGYSFAEQNPKDFHGISAFDIETGEPLCGGSDGFSGVFGQVLCDFARDDQRICAITAAMKIGTGLSEFSHLYRERFFDVGIAEGHAVTFAAGLAAGGMLPVFAVYSTFLQRSYDQIIHDAAMQHMKVVLAIDRAGLVGEDGETHQGVFDTAFLNEIPEVTVFSPSYFQEIKPSLQKALYGCSGVAAVRYPRGGEGYRPAGFLSSGGAFDVWGDPKAELMLVTYGRLFSYACHAKEALHKLGIEICILKLNQIKPIETECISLCLEKRRVFFFEEGILNGGIGETFGYLLQKNHYPGEFYLNAIEEAFVPQASVKSSLCRFCLDEKGMENIIYGVENRE</sequence>
<dbReference type="InterPro" id="IPR009014">
    <property type="entry name" value="Transketo_C/PFOR_II"/>
</dbReference>
<proteinExistence type="inferred from homology"/>
<evidence type="ECO:0000256" key="6">
    <source>
        <dbReference type="ARBA" id="ARBA00022842"/>
    </source>
</evidence>
<dbReference type="InterPro" id="IPR020826">
    <property type="entry name" value="Transketolase_BS"/>
</dbReference>
<evidence type="ECO:0000256" key="2">
    <source>
        <dbReference type="ARBA" id="ARBA00011081"/>
    </source>
</evidence>
<dbReference type="GO" id="GO:0000287">
    <property type="term" value="F:magnesium ion binding"/>
    <property type="evidence" value="ECO:0007669"/>
    <property type="project" value="UniProtKB-UniRule"/>
</dbReference>
<dbReference type="Pfam" id="PF02780">
    <property type="entry name" value="Transketolase_C"/>
    <property type="match status" value="1"/>
</dbReference>
<comment type="pathway">
    <text evidence="1 10">Metabolic intermediate biosynthesis; 1-deoxy-D-xylulose 5-phosphate biosynthesis; 1-deoxy-D-xylulose 5-phosphate from D-glyceraldehyde 3-phosphate and pyruvate: step 1/1.</text>
</comment>
<dbReference type="Proteomes" id="UP000284751">
    <property type="component" value="Unassembled WGS sequence"/>
</dbReference>
<keyword evidence="4 10" id="KW-0808">Transferase</keyword>
<dbReference type="NCBIfam" id="TIGR00204">
    <property type="entry name" value="dxs"/>
    <property type="match status" value="1"/>
</dbReference>
<dbReference type="GO" id="GO:0005829">
    <property type="term" value="C:cytosol"/>
    <property type="evidence" value="ECO:0007669"/>
    <property type="project" value="TreeGrafter"/>
</dbReference>
<dbReference type="InterPro" id="IPR005475">
    <property type="entry name" value="Transketolase-like_Pyr-bd"/>
</dbReference>
<evidence type="ECO:0000256" key="1">
    <source>
        <dbReference type="ARBA" id="ARBA00004980"/>
    </source>
</evidence>
<dbReference type="InterPro" id="IPR005477">
    <property type="entry name" value="Dxylulose-5-P_synthase"/>
</dbReference>
<comment type="function">
    <text evidence="10">Catalyzes the acyloin condensation reaction between C atoms 2 and 3 of pyruvate and glyceraldehyde 3-phosphate to yield 1-deoxy-D-xylulose-5-phosphate (DXP).</text>
</comment>
<keyword evidence="5 10" id="KW-0479">Metal-binding</keyword>
<keyword evidence="8 10" id="KW-0786">Thiamine pyrophosphate</keyword>
<dbReference type="Pfam" id="PF02779">
    <property type="entry name" value="Transket_pyr"/>
    <property type="match status" value="1"/>
</dbReference>
<dbReference type="InterPro" id="IPR029061">
    <property type="entry name" value="THDP-binding"/>
</dbReference>
<comment type="cofactor">
    <cofactor evidence="10">
        <name>thiamine diphosphate</name>
        <dbReference type="ChEBI" id="CHEBI:58937"/>
    </cofactor>
    <text evidence="10">Binds 1 thiamine pyrophosphate per subunit.</text>
</comment>
<dbReference type="GO" id="GO:0008661">
    <property type="term" value="F:1-deoxy-D-xylulose-5-phosphate synthase activity"/>
    <property type="evidence" value="ECO:0007669"/>
    <property type="project" value="UniProtKB-UniRule"/>
</dbReference>
<dbReference type="GO" id="GO:0030976">
    <property type="term" value="F:thiamine pyrophosphate binding"/>
    <property type="evidence" value="ECO:0007669"/>
    <property type="project" value="UniProtKB-UniRule"/>
</dbReference>
<gene>
    <name evidence="10 12" type="primary">dxs</name>
    <name evidence="12" type="ORF">DWY99_01830</name>
</gene>
<evidence type="ECO:0000313" key="12">
    <source>
        <dbReference type="EMBL" id="RGQ44175.1"/>
    </source>
</evidence>
<organism evidence="12 13">
    <name type="scientific">[Clostridium] leptum</name>
    <dbReference type="NCBI Taxonomy" id="1535"/>
    <lineage>
        <taxon>Bacteria</taxon>
        <taxon>Bacillati</taxon>
        <taxon>Bacillota</taxon>
        <taxon>Clostridia</taxon>
        <taxon>Eubacteriales</taxon>
        <taxon>Oscillospiraceae</taxon>
        <taxon>Oscillospiraceae incertae sedis</taxon>
    </lineage>
</organism>
<dbReference type="EC" id="2.2.1.7" evidence="10"/>
<reference evidence="12 13" key="1">
    <citation type="submission" date="2018-08" db="EMBL/GenBank/DDBJ databases">
        <title>A genome reference for cultivated species of the human gut microbiota.</title>
        <authorList>
            <person name="Zou Y."/>
            <person name="Xue W."/>
            <person name="Luo G."/>
        </authorList>
    </citation>
    <scope>NUCLEOTIDE SEQUENCE [LARGE SCALE GENOMIC DNA]</scope>
    <source>
        <strain evidence="12 13">AF28-26</strain>
    </source>
</reference>
<dbReference type="SMART" id="SM00861">
    <property type="entry name" value="Transket_pyr"/>
    <property type="match status" value="1"/>
</dbReference>
<keyword evidence="9 10" id="KW-0414">Isoprene biosynthesis</keyword>
<evidence type="ECO:0000313" key="13">
    <source>
        <dbReference type="Proteomes" id="UP000284751"/>
    </source>
</evidence>
<dbReference type="SUPFAM" id="SSF52922">
    <property type="entry name" value="TK C-terminal domain-like"/>
    <property type="match status" value="1"/>
</dbReference>
<accession>A0A412B0K5</accession>
<feature type="binding site" evidence="10">
    <location>
        <position position="177"/>
    </location>
    <ligand>
        <name>thiamine diphosphate</name>
        <dbReference type="ChEBI" id="CHEBI:58937"/>
    </ligand>
</feature>
<evidence type="ECO:0000256" key="7">
    <source>
        <dbReference type="ARBA" id="ARBA00022977"/>
    </source>
</evidence>
<name>A0A412B0K5_9FIRM</name>
<comment type="catalytic activity">
    <reaction evidence="10">
        <text>D-glyceraldehyde 3-phosphate + pyruvate + H(+) = 1-deoxy-D-xylulose 5-phosphate + CO2</text>
        <dbReference type="Rhea" id="RHEA:12605"/>
        <dbReference type="ChEBI" id="CHEBI:15361"/>
        <dbReference type="ChEBI" id="CHEBI:15378"/>
        <dbReference type="ChEBI" id="CHEBI:16526"/>
        <dbReference type="ChEBI" id="CHEBI:57792"/>
        <dbReference type="ChEBI" id="CHEBI:59776"/>
        <dbReference type="EC" id="2.2.1.7"/>
    </reaction>
</comment>
<keyword evidence="7 10" id="KW-0784">Thiamine biosynthesis</keyword>
<evidence type="ECO:0000256" key="3">
    <source>
        <dbReference type="ARBA" id="ARBA00011738"/>
    </source>
</evidence>
<evidence type="ECO:0000259" key="11">
    <source>
        <dbReference type="SMART" id="SM00861"/>
    </source>
</evidence>
<dbReference type="SUPFAM" id="SSF52518">
    <property type="entry name" value="Thiamin diphosphate-binding fold (THDP-binding)"/>
    <property type="match status" value="1"/>
</dbReference>
<feature type="binding site" evidence="10">
    <location>
        <position position="288"/>
    </location>
    <ligand>
        <name>thiamine diphosphate</name>
        <dbReference type="ChEBI" id="CHEBI:58937"/>
    </ligand>
</feature>
<dbReference type="UniPathway" id="UPA00064">
    <property type="reaction ID" value="UER00091"/>
</dbReference>
<dbReference type="PROSITE" id="PS00802">
    <property type="entry name" value="TRANSKETOLASE_2"/>
    <property type="match status" value="1"/>
</dbReference>
<evidence type="ECO:0000256" key="9">
    <source>
        <dbReference type="ARBA" id="ARBA00023229"/>
    </source>
</evidence>
<feature type="binding site" evidence="10">
    <location>
        <position position="148"/>
    </location>
    <ligand>
        <name>Mg(2+)</name>
        <dbReference type="ChEBI" id="CHEBI:18420"/>
    </ligand>
</feature>
<keyword evidence="6 10" id="KW-0460">Magnesium</keyword>
<dbReference type="GO" id="GO:0019288">
    <property type="term" value="P:isopentenyl diphosphate biosynthetic process, methylerythritol 4-phosphate pathway"/>
    <property type="evidence" value="ECO:0007669"/>
    <property type="project" value="TreeGrafter"/>
</dbReference>
<dbReference type="Gene3D" id="3.40.50.970">
    <property type="match status" value="2"/>
</dbReference>
<feature type="binding site" evidence="10">
    <location>
        <position position="177"/>
    </location>
    <ligand>
        <name>Mg(2+)</name>
        <dbReference type="ChEBI" id="CHEBI:18420"/>
    </ligand>
</feature>